<dbReference type="EMBL" id="WPIN01000026">
    <property type="protein sequence ID" value="MVM35722.1"/>
    <property type="molecule type" value="Genomic_DNA"/>
</dbReference>
<reference evidence="1 2" key="1">
    <citation type="submission" date="2019-12" db="EMBL/GenBank/DDBJ databases">
        <title>Spirosoma sp. HMF4905 genome sequencing and assembly.</title>
        <authorList>
            <person name="Kang H."/>
            <person name="Cha I."/>
            <person name="Kim H."/>
            <person name="Joh K."/>
        </authorList>
    </citation>
    <scope>NUCLEOTIDE SEQUENCE [LARGE SCALE GENOMIC DNA]</scope>
    <source>
        <strain evidence="1 2">HMF4905</strain>
    </source>
</reference>
<organism evidence="1 2">
    <name type="scientific">Spirosoma arboris</name>
    <dbReference type="NCBI Taxonomy" id="2682092"/>
    <lineage>
        <taxon>Bacteria</taxon>
        <taxon>Pseudomonadati</taxon>
        <taxon>Bacteroidota</taxon>
        <taxon>Cytophagia</taxon>
        <taxon>Cytophagales</taxon>
        <taxon>Cytophagaceae</taxon>
        <taxon>Spirosoma</taxon>
    </lineage>
</organism>
<keyword evidence="2" id="KW-1185">Reference proteome</keyword>
<dbReference type="Pfam" id="PF14054">
    <property type="entry name" value="DUF4249"/>
    <property type="match status" value="1"/>
</dbReference>
<dbReference type="RefSeq" id="WP_157590526.1">
    <property type="nucleotide sequence ID" value="NZ_WPIN01000026.1"/>
</dbReference>
<evidence type="ECO:0000313" key="2">
    <source>
        <dbReference type="Proteomes" id="UP000436006"/>
    </source>
</evidence>
<gene>
    <name evidence="1" type="ORF">GO755_37250</name>
</gene>
<sequence>MCAFFSSFRLFPLLGWTLLVLFPLACVDPEDIVQSGTNDILVVDGTITNLAEPQLIKLNRSKADPLTGRFGTMPITKATVEVVMDSTVVIACHETEDGSYQLPSDFKGQIGHAYQLRFVLTDGTSYQSTPQTMLAAPPISRVYARFNPTSLSTREALDGNFRAAHDFYLDTQDPANQQNYYRWDWKLWERQEWCRSCSMGIYSVHNVLTKYTANGLRYFEAGDSLFENCFYPPPGTPGLDKYFVYDYQCRTQCWDIFVSNNLNVFADTYTNGALLTGQKVAQIPYYQHAPCLVEIRQAALNPAAYRYFNQLAEQTQKSGGVADLPPTTLAGNVQITAGKGSGVVGYFTASAVTTIRYWLNRKDATGLPLGATDPKGSSGLPGAELFYALNLRQPNPEPSFFSPNVSINDYSAHTKPYTAVCESNESQTPVKPIGWQD</sequence>
<comment type="caution">
    <text evidence="1">The sequence shown here is derived from an EMBL/GenBank/DDBJ whole genome shotgun (WGS) entry which is preliminary data.</text>
</comment>
<name>A0A7K1SPH4_9BACT</name>
<dbReference type="Proteomes" id="UP000436006">
    <property type="component" value="Unassembled WGS sequence"/>
</dbReference>
<protein>
    <submittedName>
        <fullName evidence="1">DUF4249 family protein</fullName>
    </submittedName>
</protein>
<dbReference type="InterPro" id="IPR025345">
    <property type="entry name" value="DUF4249"/>
</dbReference>
<evidence type="ECO:0000313" key="1">
    <source>
        <dbReference type="EMBL" id="MVM35722.1"/>
    </source>
</evidence>
<proteinExistence type="predicted"/>
<dbReference type="AlphaFoldDB" id="A0A7K1SPH4"/>
<accession>A0A7K1SPH4</accession>